<dbReference type="CDD" id="cd03801">
    <property type="entry name" value="GT4_PimA-like"/>
    <property type="match status" value="1"/>
</dbReference>
<dbReference type="PANTHER" id="PTHR45947:SF3">
    <property type="entry name" value="SULFOQUINOVOSYL TRANSFERASE SQD2"/>
    <property type="match status" value="1"/>
</dbReference>
<dbReference type="EMBL" id="CP001349">
    <property type="protein sequence ID" value="ACL61616.1"/>
    <property type="molecule type" value="Genomic_DNA"/>
</dbReference>
<dbReference type="Proteomes" id="UP000008207">
    <property type="component" value="Chromosome"/>
</dbReference>
<evidence type="ECO:0000313" key="3">
    <source>
        <dbReference type="EMBL" id="ACL61616.1"/>
    </source>
</evidence>
<dbReference type="CAZy" id="GT4">
    <property type="family name" value="Glycosyltransferase Family 4"/>
</dbReference>
<dbReference type="InterPro" id="IPR050194">
    <property type="entry name" value="Glycosyltransferase_grp1"/>
</dbReference>
<organism evidence="3 4">
    <name type="scientific">Methylobacterium nodulans (strain LMG 21967 / CNCM I-2342 / ORS 2060)</name>
    <dbReference type="NCBI Taxonomy" id="460265"/>
    <lineage>
        <taxon>Bacteria</taxon>
        <taxon>Pseudomonadati</taxon>
        <taxon>Pseudomonadota</taxon>
        <taxon>Alphaproteobacteria</taxon>
        <taxon>Hyphomicrobiales</taxon>
        <taxon>Methylobacteriaceae</taxon>
        <taxon>Methylobacterium</taxon>
    </lineage>
</organism>
<keyword evidence="4" id="KW-1185">Reference proteome</keyword>
<dbReference type="RefSeq" id="WP_015933181.1">
    <property type="nucleotide sequence ID" value="NC_011894.1"/>
</dbReference>
<feature type="domain" description="Glycosyltransferase subfamily 4-like N-terminal" evidence="2">
    <location>
        <begin position="14"/>
        <end position="176"/>
    </location>
</feature>
<dbReference type="AlphaFoldDB" id="B8IHF3"/>
<dbReference type="HOGENOM" id="CLU_009583_2_1_5"/>
<dbReference type="STRING" id="460265.Mnod_6871"/>
<dbReference type="PANTHER" id="PTHR45947">
    <property type="entry name" value="SULFOQUINOVOSYL TRANSFERASE SQD2"/>
    <property type="match status" value="1"/>
</dbReference>
<dbReference type="OrthoDB" id="9783380at2"/>
<evidence type="ECO:0000259" key="1">
    <source>
        <dbReference type="Pfam" id="PF00534"/>
    </source>
</evidence>
<dbReference type="KEGG" id="mno:Mnod_6871"/>
<evidence type="ECO:0000259" key="2">
    <source>
        <dbReference type="Pfam" id="PF13439"/>
    </source>
</evidence>
<dbReference type="InterPro" id="IPR028098">
    <property type="entry name" value="Glyco_trans_4-like_N"/>
</dbReference>
<accession>B8IHF3</accession>
<dbReference type="eggNOG" id="COG0438">
    <property type="taxonomic scope" value="Bacteria"/>
</dbReference>
<dbReference type="Pfam" id="PF00534">
    <property type="entry name" value="Glycos_transf_1"/>
    <property type="match status" value="1"/>
</dbReference>
<proteinExistence type="predicted"/>
<reference evidence="3 4" key="1">
    <citation type="submission" date="2009-01" db="EMBL/GenBank/DDBJ databases">
        <title>Complete sequence of chromosome of Methylobacterium nodulans ORS 2060.</title>
        <authorList>
            <consortium name="US DOE Joint Genome Institute"/>
            <person name="Lucas S."/>
            <person name="Copeland A."/>
            <person name="Lapidus A."/>
            <person name="Glavina del Rio T."/>
            <person name="Dalin E."/>
            <person name="Tice H."/>
            <person name="Bruce D."/>
            <person name="Goodwin L."/>
            <person name="Pitluck S."/>
            <person name="Sims D."/>
            <person name="Brettin T."/>
            <person name="Detter J.C."/>
            <person name="Han C."/>
            <person name="Larimer F."/>
            <person name="Land M."/>
            <person name="Hauser L."/>
            <person name="Kyrpides N."/>
            <person name="Ivanova N."/>
            <person name="Marx C.J."/>
            <person name="Richardson P."/>
        </authorList>
    </citation>
    <scope>NUCLEOTIDE SEQUENCE [LARGE SCALE GENOMIC DNA]</scope>
    <source>
        <strain evidence="4">LMG 21967 / CNCM I-2342 / ORS 2060</strain>
    </source>
</reference>
<dbReference type="eggNOG" id="COG0297">
    <property type="taxonomic scope" value="Bacteria"/>
</dbReference>
<sequence>MRILMVSARYYPFMGGIETHIHEVGPRLAALGHSVDALTTDPSGTLPHEELVKGMRVRRVRAWPKHRDYHFAPGVMTEILRGSWDIIHFQGWHTFVAPLGLLAAVKRDLPFVLTFHSGGHSSRLRNAVRSLQRALLKPLIARADRLIGVSEFEADFFSSTMGIPRDRFAVVPNGTSTLTPSPGVRVDPNLIISVGRLERYKGHHRVIEAMPELLRRVPGARLKILGAGPYEAELKAARHQLCLTDVVTIEAIPGAERQRLADTVASAGLLVLLSEYEAHPVAVIEALSLGRPALVSDTSGTRELAQKGLCRAIPLDATPVAIADALAEELRTPRSVPAETLPNWDDCAQALLDVYHSVTSRPVRRPNSSQPVTIKPVG</sequence>
<gene>
    <name evidence="3" type="ordered locus">Mnod_6871</name>
</gene>
<dbReference type="Pfam" id="PF13439">
    <property type="entry name" value="Glyco_transf_4"/>
    <property type="match status" value="1"/>
</dbReference>
<dbReference type="Gene3D" id="3.40.50.2000">
    <property type="entry name" value="Glycogen Phosphorylase B"/>
    <property type="match status" value="2"/>
</dbReference>
<name>B8IHF3_METNO</name>
<dbReference type="GO" id="GO:0016757">
    <property type="term" value="F:glycosyltransferase activity"/>
    <property type="evidence" value="ECO:0007669"/>
    <property type="project" value="InterPro"/>
</dbReference>
<feature type="domain" description="Glycosyl transferase family 1" evidence="1">
    <location>
        <begin position="183"/>
        <end position="328"/>
    </location>
</feature>
<keyword evidence="3" id="KW-0808">Transferase</keyword>
<evidence type="ECO:0000313" key="4">
    <source>
        <dbReference type="Proteomes" id="UP000008207"/>
    </source>
</evidence>
<dbReference type="InterPro" id="IPR001296">
    <property type="entry name" value="Glyco_trans_1"/>
</dbReference>
<dbReference type="SUPFAM" id="SSF53756">
    <property type="entry name" value="UDP-Glycosyltransferase/glycogen phosphorylase"/>
    <property type="match status" value="1"/>
</dbReference>
<protein>
    <submittedName>
        <fullName evidence="3">Glycosyl transferase group 1</fullName>
    </submittedName>
</protein>